<sequence>MFRKPSVPNLRQQRGAALAVAVFIIVVMSLIGTAMVRILGDSSSATVSEVYGARAQTAARTGAELFLMDLFPHDAPVNSSLCTDRTSAPPALARAEQVFSINGLTNCSTTVYCDKAVLSNPYSGVHFRIVAEGNCEVGDMTYSKEIMLEASDGVY</sequence>
<gene>
    <name evidence="2" type="ORF">EGC76_06500</name>
</gene>
<dbReference type="AlphaFoldDB" id="A0A451GE26"/>
<comment type="caution">
    <text evidence="2">The sequence shown here is derived from an EMBL/GenBank/DDBJ whole genome shotgun (WGS) entry which is preliminary data.</text>
</comment>
<dbReference type="OrthoDB" id="6238374at2"/>
<reference evidence="2 3" key="1">
    <citation type="submission" date="2018-12" db="EMBL/GenBank/DDBJ databases">
        <authorList>
            <person name="Li A."/>
            <person name="Zhang M."/>
            <person name="Zhu H."/>
        </authorList>
    </citation>
    <scope>NUCLEOTIDE SEQUENCE [LARGE SCALE GENOMIC DNA]</scope>
    <source>
        <strain evidence="2 3">R04H25</strain>
    </source>
</reference>
<evidence type="ECO:0000256" key="1">
    <source>
        <dbReference type="SAM" id="Phobius"/>
    </source>
</evidence>
<evidence type="ECO:0000313" key="3">
    <source>
        <dbReference type="Proteomes" id="UP000288789"/>
    </source>
</evidence>
<keyword evidence="1" id="KW-1133">Transmembrane helix</keyword>
<proteinExistence type="predicted"/>
<keyword evidence="3" id="KW-1185">Reference proteome</keyword>
<evidence type="ECO:0000313" key="2">
    <source>
        <dbReference type="EMBL" id="RWU11186.1"/>
    </source>
</evidence>
<feature type="transmembrane region" description="Helical" evidence="1">
    <location>
        <begin position="16"/>
        <end position="39"/>
    </location>
</feature>
<dbReference type="Proteomes" id="UP000288789">
    <property type="component" value="Unassembled WGS sequence"/>
</dbReference>
<keyword evidence="1" id="KW-0812">Transmembrane</keyword>
<organism evidence="2 3">
    <name type="scientific">Pseudidiomarina gelatinasegens</name>
    <dbReference type="NCBI Taxonomy" id="2487740"/>
    <lineage>
        <taxon>Bacteria</taxon>
        <taxon>Pseudomonadati</taxon>
        <taxon>Pseudomonadota</taxon>
        <taxon>Gammaproteobacteria</taxon>
        <taxon>Alteromonadales</taxon>
        <taxon>Idiomarinaceae</taxon>
        <taxon>Pseudidiomarina</taxon>
    </lineage>
</organism>
<protein>
    <recommendedName>
        <fullName evidence="4">Type II secretory pathway component</fullName>
    </recommendedName>
</protein>
<accession>A0A451GE26</accession>
<evidence type="ECO:0008006" key="4">
    <source>
        <dbReference type="Google" id="ProtNLM"/>
    </source>
</evidence>
<dbReference type="EMBL" id="RSFE01000004">
    <property type="protein sequence ID" value="RWU11186.1"/>
    <property type="molecule type" value="Genomic_DNA"/>
</dbReference>
<keyword evidence="1" id="KW-0472">Membrane</keyword>
<dbReference type="RefSeq" id="WP_128352194.1">
    <property type="nucleotide sequence ID" value="NZ_RSFE01000004.1"/>
</dbReference>
<name>A0A451GE26_9GAMM</name>